<reference evidence="14 15" key="1">
    <citation type="submission" date="2024-09" db="EMBL/GenBank/DDBJ databases">
        <authorList>
            <person name="Sun Q."/>
            <person name="Mori K."/>
        </authorList>
    </citation>
    <scope>NUCLEOTIDE SEQUENCE [LARGE SCALE GENOMIC DNA]</scope>
    <source>
        <strain evidence="14 15">TBRC 7907</strain>
    </source>
</reference>
<evidence type="ECO:0000313" key="15">
    <source>
        <dbReference type="Proteomes" id="UP001589693"/>
    </source>
</evidence>
<evidence type="ECO:0000259" key="13">
    <source>
        <dbReference type="Pfam" id="PF01435"/>
    </source>
</evidence>
<evidence type="ECO:0000256" key="4">
    <source>
        <dbReference type="ARBA" id="ARBA00022670"/>
    </source>
</evidence>
<keyword evidence="3" id="KW-1003">Cell membrane</keyword>
<evidence type="ECO:0000256" key="5">
    <source>
        <dbReference type="ARBA" id="ARBA00022692"/>
    </source>
</evidence>
<evidence type="ECO:0000256" key="7">
    <source>
        <dbReference type="ARBA" id="ARBA00022801"/>
    </source>
</evidence>
<feature type="transmembrane region" description="Helical" evidence="12">
    <location>
        <begin position="604"/>
        <end position="624"/>
    </location>
</feature>
<proteinExistence type="predicted"/>
<evidence type="ECO:0000256" key="9">
    <source>
        <dbReference type="ARBA" id="ARBA00022989"/>
    </source>
</evidence>
<evidence type="ECO:0000313" key="14">
    <source>
        <dbReference type="EMBL" id="MFB9905606.1"/>
    </source>
</evidence>
<comment type="subcellular location">
    <subcellularLocation>
        <location evidence="2">Cell membrane</location>
        <topology evidence="2">Multi-pass membrane protein</topology>
    </subcellularLocation>
</comment>
<keyword evidence="6" id="KW-0479">Metal-binding</keyword>
<dbReference type="PANTHER" id="PTHR43221">
    <property type="entry name" value="PROTEASE HTPX"/>
    <property type="match status" value="1"/>
</dbReference>
<keyword evidence="5 12" id="KW-0812">Transmembrane</keyword>
<keyword evidence="15" id="KW-1185">Reference proteome</keyword>
<dbReference type="Gene3D" id="3.30.2010.10">
    <property type="entry name" value="Metalloproteases ('zincins'), catalytic domain"/>
    <property type="match status" value="1"/>
</dbReference>
<feature type="transmembrane region" description="Helical" evidence="12">
    <location>
        <begin position="556"/>
        <end position="574"/>
    </location>
</feature>
<accession>A0ABV5ZXI2</accession>
<dbReference type="EMBL" id="JBHLZU010000014">
    <property type="protein sequence ID" value="MFB9905606.1"/>
    <property type="molecule type" value="Genomic_DNA"/>
</dbReference>
<dbReference type="Proteomes" id="UP001589693">
    <property type="component" value="Unassembled WGS sequence"/>
</dbReference>
<dbReference type="EC" id="3.4.24.-" evidence="14"/>
<evidence type="ECO:0000256" key="1">
    <source>
        <dbReference type="ARBA" id="ARBA00001947"/>
    </source>
</evidence>
<feature type="transmembrane region" description="Helical" evidence="12">
    <location>
        <begin position="381"/>
        <end position="400"/>
    </location>
</feature>
<organism evidence="14 15">
    <name type="scientific">Allokutzneria oryzae</name>
    <dbReference type="NCBI Taxonomy" id="1378989"/>
    <lineage>
        <taxon>Bacteria</taxon>
        <taxon>Bacillati</taxon>
        <taxon>Actinomycetota</taxon>
        <taxon>Actinomycetes</taxon>
        <taxon>Pseudonocardiales</taxon>
        <taxon>Pseudonocardiaceae</taxon>
        <taxon>Allokutzneria</taxon>
    </lineage>
</organism>
<dbReference type="RefSeq" id="WP_377852909.1">
    <property type="nucleotide sequence ID" value="NZ_JBHLZU010000014.1"/>
</dbReference>
<evidence type="ECO:0000256" key="8">
    <source>
        <dbReference type="ARBA" id="ARBA00022833"/>
    </source>
</evidence>
<dbReference type="Pfam" id="PF01435">
    <property type="entry name" value="Peptidase_M48"/>
    <property type="match status" value="1"/>
</dbReference>
<keyword evidence="10 14" id="KW-0482">Metalloprotease</keyword>
<dbReference type="InterPro" id="IPR001915">
    <property type="entry name" value="Peptidase_M48"/>
</dbReference>
<keyword evidence="8" id="KW-0862">Zinc</keyword>
<dbReference type="GO" id="GO:0008237">
    <property type="term" value="F:metallopeptidase activity"/>
    <property type="evidence" value="ECO:0007669"/>
    <property type="project" value="UniProtKB-KW"/>
</dbReference>
<name>A0ABV5ZXI2_9PSEU</name>
<feature type="transmembrane region" description="Helical" evidence="12">
    <location>
        <begin position="483"/>
        <end position="504"/>
    </location>
</feature>
<protein>
    <submittedName>
        <fullName evidence="14">M48 family metalloprotease</fullName>
        <ecNumber evidence="14">3.4.24.-</ecNumber>
    </submittedName>
</protein>
<feature type="transmembrane region" description="Helical" evidence="12">
    <location>
        <begin position="421"/>
        <end position="439"/>
    </location>
</feature>
<feature type="transmembrane region" description="Helical" evidence="12">
    <location>
        <begin position="451"/>
        <end position="471"/>
    </location>
</feature>
<feature type="transmembrane region" description="Helical" evidence="12">
    <location>
        <begin position="341"/>
        <end position="361"/>
    </location>
</feature>
<feature type="transmembrane region" description="Helical" evidence="12">
    <location>
        <begin position="24"/>
        <end position="43"/>
    </location>
</feature>
<evidence type="ECO:0000256" key="6">
    <source>
        <dbReference type="ARBA" id="ARBA00022723"/>
    </source>
</evidence>
<comment type="caution">
    <text evidence="14">The sequence shown here is derived from an EMBL/GenBank/DDBJ whole genome shotgun (WGS) entry which is preliminary data.</text>
</comment>
<dbReference type="PANTHER" id="PTHR43221:SF1">
    <property type="entry name" value="PROTEASE HTPX"/>
    <property type="match status" value="1"/>
</dbReference>
<evidence type="ECO:0000256" key="3">
    <source>
        <dbReference type="ARBA" id="ARBA00022475"/>
    </source>
</evidence>
<dbReference type="InterPro" id="IPR050083">
    <property type="entry name" value="HtpX_protease"/>
</dbReference>
<keyword evidence="4" id="KW-0645">Protease</keyword>
<feature type="domain" description="Peptidase M48" evidence="13">
    <location>
        <begin position="135"/>
        <end position="338"/>
    </location>
</feature>
<evidence type="ECO:0000256" key="12">
    <source>
        <dbReference type="SAM" id="Phobius"/>
    </source>
</evidence>
<feature type="transmembrane region" description="Helical" evidence="12">
    <location>
        <begin position="764"/>
        <end position="782"/>
    </location>
</feature>
<feature type="transmembrane region" description="Helical" evidence="12">
    <location>
        <begin position="258"/>
        <end position="275"/>
    </location>
</feature>
<sequence length="1077" mass="116142">MTAIELVRRRVDERVLGAGTTQRFVLLVVLLVLASGSMALSVASGLSDSDGGGWGCALAAGWDLSHGDDRATMMARLAQPHAYETCIARFAPPPPWWIPLVWPVLLTAAAGVLFLCLSAWKTRRGRVFPLEVDKHDTELRALLEDVVAAAGLTRAPRFVVDPVAASTSAVVFGSNRRPTVCLHGGLLASRHADPERFRAVLLHELAHIRNGDVTITYATVAVWRVFLAMALLPYLATNIYWFAAGLRSPWWSASSPNLTRGLLVTAVMVVLVYLARSDVLRSREVYADLAAERWGADPRGWAVMTAPPAAGAVRRALDSFVELWRTHPRWDLRRDALNDPVVLFEVRALPMFLTGTAAALINNSAWRYLKQYGLTGWWVDQATAFIAAGLVTGVVGIALWRAVAHAVLTSRTVPNGVRAGLWLGFGIVVGELVTGQQVIDDWLPGHSEFFVLVVLAGAVFTWWVTQCAHLWITTWQGRTIRPVMLLGLAAACLVPVSWFAWWLGSGALVVVGWPDLATGMLQMMRRAFPGPADHSAMLSAIAEAIPVVASVTKVPLVLAGVAALWVVPLLAWTIRPGGALPWARRATAGVEEAPGHALPTLWRVLLPGVLGGVLCWVAVAGVQAYMHSWQPDGQGGGGLYSLVYWAWVFVAVVAAPAVAAVVASVLASHYRLLVTLIAAETAAMLGFVGTFVLASVDGCVRPLNTLQSSCGWRPELAQTLFEVLLTPVLVFTAVFAVVAAAVVSVFRKARAPVPAHPPSRKAVIARRLCVGVLCAAAVGVVPPNASQGLSSMGLQQDVRPSGVVDPTSVSVQTRQLQAAAWRRFGGADLLRRFNQDGGRLVALVNQPTSPVDEARVRPVCVALKTTAREANDYFRLPARQAQQRWQTFVMQARMVGQNCEQALSQSNGDLFGASLLWLEAAWTTSRSVDAWLTSVMRDSGQLDTPPATQPRQLSAGAWKAFGGGELVLRYLNTSNSLITYVEQARGRVDVTRLRPLCDTLGKTAQEAGDYFPVRDPEARTHWQTFVAKAQKAGQDCDRALTELDNRLFGTSLNEVEEAATAARAVESRIDAAARAGG</sequence>
<keyword evidence="11 12" id="KW-0472">Membrane</keyword>
<comment type="cofactor">
    <cofactor evidence="1">
        <name>Zn(2+)</name>
        <dbReference type="ChEBI" id="CHEBI:29105"/>
    </cofactor>
</comment>
<evidence type="ECO:0000256" key="10">
    <source>
        <dbReference type="ARBA" id="ARBA00023049"/>
    </source>
</evidence>
<keyword evidence="7 14" id="KW-0378">Hydrolase</keyword>
<feature type="transmembrane region" description="Helical" evidence="12">
    <location>
        <begin position="225"/>
        <end position="246"/>
    </location>
</feature>
<feature type="transmembrane region" description="Helical" evidence="12">
    <location>
        <begin position="644"/>
        <end position="666"/>
    </location>
</feature>
<feature type="transmembrane region" description="Helical" evidence="12">
    <location>
        <begin position="673"/>
        <end position="696"/>
    </location>
</feature>
<feature type="transmembrane region" description="Helical" evidence="12">
    <location>
        <begin position="716"/>
        <end position="743"/>
    </location>
</feature>
<evidence type="ECO:0000256" key="11">
    <source>
        <dbReference type="ARBA" id="ARBA00023136"/>
    </source>
</evidence>
<evidence type="ECO:0000256" key="2">
    <source>
        <dbReference type="ARBA" id="ARBA00004651"/>
    </source>
</evidence>
<keyword evidence="9 12" id="KW-1133">Transmembrane helix</keyword>
<gene>
    <name evidence="14" type="ORF">ACFFQA_16865</name>
</gene>
<feature type="transmembrane region" description="Helical" evidence="12">
    <location>
        <begin position="100"/>
        <end position="120"/>
    </location>
</feature>